<proteinExistence type="predicted"/>
<organism evidence="1 2">
    <name type="scientific">Acaulospora morrowiae</name>
    <dbReference type="NCBI Taxonomy" id="94023"/>
    <lineage>
        <taxon>Eukaryota</taxon>
        <taxon>Fungi</taxon>
        <taxon>Fungi incertae sedis</taxon>
        <taxon>Mucoromycota</taxon>
        <taxon>Glomeromycotina</taxon>
        <taxon>Glomeromycetes</taxon>
        <taxon>Diversisporales</taxon>
        <taxon>Acaulosporaceae</taxon>
        <taxon>Acaulospora</taxon>
    </lineage>
</organism>
<comment type="caution">
    <text evidence="1">The sequence shown here is derived from an EMBL/GenBank/DDBJ whole genome shotgun (WGS) entry which is preliminary data.</text>
</comment>
<accession>A0A9N8YQG3</accession>
<dbReference type="Proteomes" id="UP000789342">
    <property type="component" value="Unassembled WGS sequence"/>
</dbReference>
<sequence>MSTRYSPLVRDRWTQRDTLLLVESLNLSQGNFKEAAELLRRPVHECHKKWSTDLRSSSEYYAYVLRRSKALMKNTPVPRPVPRPIPGFTNTVTIISSNLSISEEYVRIKQRMNISNILNPDDI</sequence>
<keyword evidence="2" id="KW-1185">Reference proteome</keyword>
<evidence type="ECO:0000313" key="1">
    <source>
        <dbReference type="EMBL" id="CAG8445787.1"/>
    </source>
</evidence>
<protein>
    <submittedName>
        <fullName evidence="1">3624_t:CDS:1</fullName>
    </submittedName>
</protein>
<dbReference type="EMBL" id="CAJVPV010000179">
    <property type="protein sequence ID" value="CAG8445787.1"/>
    <property type="molecule type" value="Genomic_DNA"/>
</dbReference>
<reference evidence="1" key="1">
    <citation type="submission" date="2021-06" db="EMBL/GenBank/DDBJ databases">
        <authorList>
            <person name="Kallberg Y."/>
            <person name="Tangrot J."/>
            <person name="Rosling A."/>
        </authorList>
    </citation>
    <scope>NUCLEOTIDE SEQUENCE</scope>
    <source>
        <strain evidence="1">CL551</strain>
    </source>
</reference>
<gene>
    <name evidence="1" type="ORF">AMORRO_LOCUS597</name>
</gene>
<dbReference type="AlphaFoldDB" id="A0A9N8YQG3"/>
<evidence type="ECO:0000313" key="2">
    <source>
        <dbReference type="Proteomes" id="UP000789342"/>
    </source>
</evidence>
<name>A0A9N8YQG3_9GLOM</name>